<evidence type="ECO:0000313" key="3">
    <source>
        <dbReference type="EMBL" id="KAF7725109.1"/>
    </source>
</evidence>
<keyword evidence="4" id="KW-1185">Reference proteome</keyword>
<dbReference type="AlphaFoldDB" id="A0A8H7EN42"/>
<evidence type="ECO:0000256" key="2">
    <source>
        <dbReference type="SAM" id="SignalP"/>
    </source>
</evidence>
<evidence type="ECO:0000256" key="1">
    <source>
        <dbReference type="SAM" id="MobiDB-lite"/>
    </source>
</evidence>
<name>A0A8H7EN42_9FUNG</name>
<reference evidence="3" key="1">
    <citation type="submission" date="2020-01" db="EMBL/GenBank/DDBJ databases">
        <title>Genome Sequencing of Three Apophysomyces-Like Fungal Strains Confirms a Novel Fungal Genus in the Mucoromycota with divergent Burkholderia-like Endosymbiotic Bacteria.</title>
        <authorList>
            <person name="Stajich J.E."/>
            <person name="Macias A.M."/>
            <person name="Carter-House D."/>
            <person name="Lovett B."/>
            <person name="Kasson L.R."/>
            <person name="Berry K."/>
            <person name="Grigoriev I."/>
            <person name="Chang Y."/>
            <person name="Spatafora J."/>
            <person name="Kasson M.T."/>
        </authorList>
    </citation>
    <scope>NUCLEOTIDE SEQUENCE</scope>
    <source>
        <strain evidence="3">NRRL A-21654</strain>
    </source>
</reference>
<accession>A0A8H7EN42</accession>
<sequence length="138" mass="14536">MRFSIFLTFLALVISTVTAATVVSENKLDLEDSVMMMSSKAAYGHLMARAGPAPSPSAAPSPAVTGAATSPSAAATTKPAAAAPKRKSVIYAAPEILNDGTLFYIAISISTLLWCTGKGIDMTIDRQERFAEKAAYRY</sequence>
<feature type="region of interest" description="Disordered" evidence="1">
    <location>
        <begin position="54"/>
        <end position="79"/>
    </location>
</feature>
<feature type="signal peptide" evidence="2">
    <location>
        <begin position="1"/>
        <end position="19"/>
    </location>
</feature>
<feature type="chain" id="PRO_5034552702" evidence="2">
    <location>
        <begin position="20"/>
        <end position="138"/>
    </location>
</feature>
<organism evidence="3 4">
    <name type="scientific">Apophysomyces ossiformis</name>
    <dbReference type="NCBI Taxonomy" id="679940"/>
    <lineage>
        <taxon>Eukaryota</taxon>
        <taxon>Fungi</taxon>
        <taxon>Fungi incertae sedis</taxon>
        <taxon>Mucoromycota</taxon>
        <taxon>Mucoromycotina</taxon>
        <taxon>Mucoromycetes</taxon>
        <taxon>Mucorales</taxon>
        <taxon>Mucorineae</taxon>
        <taxon>Mucoraceae</taxon>
        <taxon>Apophysomyces</taxon>
    </lineage>
</organism>
<evidence type="ECO:0000313" key="4">
    <source>
        <dbReference type="Proteomes" id="UP000605846"/>
    </source>
</evidence>
<dbReference type="Proteomes" id="UP000605846">
    <property type="component" value="Unassembled WGS sequence"/>
</dbReference>
<keyword evidence="2" id="KW-0732">Signal</keyword>
<dbReference type="EMBL" id="JABAYA010000104">
    <property type="protein sequence ID" value="KAF7725109.1"/>
    <property type="molecule type" value="Genomic_DNA"/>
</dbReference>
<protein>
    <submittedName>
        <fullName evidence="3">Uncharacterized protein</fullName>
    </submittedName>
</protein>
<dbReference type="OrthoDB" id="2438895at2759"/>
<proteinExistence type="predicted"/>
<feature type="compositionally biased region" description="Low complexity" evidence="1">
    <location>
        <begin position="60"/>
        <end position="79"/>
    </location>
</feature>
<gene>
    <name evidence="3" type="ORF">EC973_000435</name>
</gene>
<comment type="caution">
    <text evidence="3">The sequence shown here is derived from an EMBL/GenBank/DDBJ whole genome shotgun (WGS) entry which is preliminary data.</text>
</comment>